<evidence type="ECO:0000256" key="2">
    <source>
        <dbReference type="ARBA" id="ARBA00005722"/>
    </source>
</evidence>
<comment type="similarity">
    <text evidence="2">Belongs to the MipA/OmpV family.</text>
</comment>
<dbReference type="RefSeq" id="WP_245844672.1">
    <property type="nucleotide sequence ID" value="NZ_FZOT01000001.1"/>
</dbReference>
<dbReference type="EMBL" id="FZOT01000001">
    <property type="protein sequence ID" value="SNS20358.1"/>
    <property type="molecule type" value="Genomic_DNA"/>
</dbReference>
<keyword evidence="8" id="KW-1185">Reference proteome</keyword>
<dbReference type="Pfam" id="PF06629">
    <property type="entry name" value="MipA"/>
    <property type="match status" value="1"/>
</dbReference>
<evidence type="ECO:0000313" key="8">
    <source>
        <dbReference type="Proteomes" id="UP000198284"/>
    </source>
</evidence>
<reference evidence="7 8" key="1">
    <citation type="submission" date="2017-06" db="EMBL/GenBank/DDBJ databases">
        <authorList>
            <person name="Kim H.J."/>
            <person name="Triplett B.A."/>
        </authorList>
    </citation>
    <scope>NUCLEOTIDE SEQUENCE [LARGE SCALE GENOMIC DNA]</scope>
    <source>
        <strain evidence="7 8">U15</strain>
    </source>
</reference>
<dbReference type="Proteomes" id="UP000198284">
    <property type="component" value="Unassembled WGS sequence"/>
</dbReference>
<accession>A0A239CKX8</accession>
<sequence>MNAGRTRSPRRMLAAFAFTAGALAASSASLAEQLPLWELGVGASVFSAPDYRGSDVSHTYALPFPYLIYRGEHLKADRNGIRTQLLESGRYELDISLNFAPGGRSRDNPARQGMPDLKPIAEIGPTINALLWESADRGMRLALRAPVRAGFTVQSPPKSIGWVFAPNLQLQMSDPLGQRGWKVGMSAGPIFNSRRVNEHFYSVSPEQATAVRPAYAAAGGYGGSQFTTTLSKRFPRYWVGAFLRYDALAGAAFEDSPLVQRRSAVTAGLAMAWVFGESSQRVQADY</sequence>
<evidence type="ECO:0000256" key="3">
    <source>
        <dbReference type="ARBA" id="ARBA00022729"/>
    </source>
</evidence>
<evidence type="ECO:0000313" key="7">
    <source>
        <dbReference type="EMBL" id="SNS20358.1"/>
    </source>
</evidence>
<dbReference type="AlphaFoldDB" id="A0A239CKX8"/>
<dbReference type="PANTHER" id="PTHR38776">
    <property type="entry name" value="MLTA-INTERACTING PROTEIN-RELATED"/>
    <property type="match status" value="1"/>
</dbReference>
<feature type="chain" id="PRO_5012873261" evidence="6">
    <location>
        <begin position="32"/>
        <end position="286"/>
    </location>
</feature>
<dbReference type="PANTHER" id="PTHR38776:SF1">
    <property type="entry name" value="MLTA-INTERACTING PROTEIN-RELATED"/>
    <property type="match status" value="1"/>
</dbReference>
<evidence type="ECO:0000256" key="6">
    <source>
        <dbReference type="SAM" id="SignalP"/>
    </source>
</evidence>
<dbReference type="InterPro" id="IPR010583">
    <property type="entry name" value="MipA"/>
</dbReference>
<protein>
    <submittedName>
        <fullName evidence="7">Outer membrane scaffolding protein for murein synthesis, MipA/OmpV family</fullName>
    </submittedName>
</protein>
<name>A0A239CKX8_9BURK</name>
<keyword evidence="4" id="KW-0472">Membrane</keyword>
<evidence type="ECO:0000256" key="5">
    <source>
        <dbReference type="ARBA" id="ARBA00023237"/>
    </source>
</evidence>
<organism evidence="7 8">
    <name type="scientific">Noviherbaspirillum humi</name>
    <dbReference type="NCBI Taxonomy" id="1688639"/>
    <lineage>
        <taxon>Bacteria</taxon>
        <taxon>Pseudomonadati</taxon>
        <taxon>Pseudomonadota</taxon>
        <taxon>Betaproteobacteria</taxon>
        <taxon>Burkholderiales</taxon>
        <taxon>Oxalobacteraceae</taxon>
        <taxon>Noviherbaspirillum</taxon>
    </lineage>
</organism>
<keyword evidence="5" id="KW-0998">Cell outer membrane</keyword>
<feature type="signal peptide" evidence="6">
    <location>
        <begin position="1"/>
        <end position="31"/>
    </location>
</feature>
<evidence type="ECO:0000256" key="1">
    <source>
        <dbReference type="ARBA" id="ARBA00004442"/>
    </source>
</evidence>
<gene>
    <name evidence="7" type="ORF">SAMN06265795_101502</name>
</gene>
<comment type="subcellular location">
    <subcellularLocation>
        <location evidence="1">Cell outer membrane</location>
    </subcellularLocation>
</comment>
<dbReference type="GO" id="GO:0009279">
    <property type="term" value="C:cell outer membrane"/>
    <property type="evidence" value="ECO:0007669"/>
    <property type="project" value="UniProtKB-SubCell"/>
</dbReference>
<proteinExistence type="inferred from homology"/>
<keyword evidence="3 6" id="KW-0732">Signal</keyword>
<evidence type="ECO:0000256" key="4">
    <source>
        <dbReference type="ARBA" id="ARBA00023136"/>
    </source>
</evidence>